<dbReference type="EMBL" id="CAJNOK010031191">
    <property type="protein sequence ID" value="CAF1469184.1"/>
    <property type="molecule type" value="Genomic_DNA"/>
</dbReference>
<accession>A0A815VAR1</accession>
<keyword evidence="5" id="KW-1185">Reference proteome</keyword>
<dbReference type="AlphaFoldDB" id="A0A815VAR1"/>
<protein>
    <submittedName>
        <fullName evidence="2">Uncharacterized protein</fullName>
    </submittedName>
</protein>
<comment type="caution">
    <text evidence="2">The sequence shown here is derived from an EMBL/GenBank/DDBJ whole genome shotgun (WGS) entry which is preliminary data.</text>
</comment>
<evidence type="ECO:0000313" key="5">
    <source>
        <dbReference type="Proteomes" id="UP000663829"/>
    </source>
</evidence>
<dbReference type="EMBL" id="CAJNOQ010024371">
    <property type="protein sequence ID" value="CAF1526736.1"/>
    <property type="molecule type" value="Genomic_DNA"/>
</dbReference>
<dbReference type="Proteomes" id="UP000663829">
    <property type="component" value="Unassembled WGS sequence"/>
</dbReference>
<feature type="non-terminal residue" evidence="2">
    <location>
        <position position="1"/>
    </location>
</feature>
<reference evidence="2" key="1">
    <citation type="submission" date="2021-02" db="EMBL/GenBank/DDBJ databases">
        <authorList>
            <person name="Nowell W R."/>
        </authorList>
    </citation>
    <scope>NUCLEOTIDE SEQUENCE</scope>
</reference>
<evidence type="ECO:0000313" key="2">
    <source>
        <dbReference type="EMBL" id="CAF1526736.1"/>
    </source>
</evidence>
<name>A0A815VAR1_9BILA</name>
<gene>
    <name evidence="2" type="ORF">GPM918_LOCUS37822</name>
    <name evidence="1" type="ORF">OVA965_LOCUS35584</name>
    <name evidence="4" type="ORF">SRO942_LOCUS38608</name>
    <name evidence="3" type="ORF">TMI583_LOCUS36555</name>
</gene>
<dbReference type="Proteomes" id="UP000677228">
    <property type="component" value="Unassembled WGS sequence"/>
</dbReference>
<dbReference type="Proteomes" id="UP000682733">
    <property type="component" value="Unassembled WGS sequence"/>
</dbReference>
<dbReference type="EMBL" id="CAJOBA010053070">
    <property type="protein sequence ID" value="CAF4261344.1"/>
    <property type="molecule type" value="Genomic_DNA"/>
</dbReference>
<dbReference type="EMBL" id="CAJOBC010089941">
    <property type="protein sequence ID" value="CAF4385863.1"/>
    <property type="molecule type" value="Genomic_DNA"/>
</dbReference>
<evidence type="ECO:0000313" key="3">
    <source>
        <dbReference type="EMBL" id="CAF4261344.1"/>
    </source>
</evidence>
<evidence type="ECO:0000313" key="1">
    <source>
        <dbReference type="EMBL" id="CAF1469184.1"/>
    </source>
</evidence>
<organism evidence="2 5">
    <name type="scientific">Didymodactylos carnosus</name>
    <dbReference type="NCBI Taxonomy" id="1234261"/>
    <lineage>
        <taxon>Eukaryota</taxon>
        <taxon>Metazoa</taxon>
        <taxon>Spiralia</taxon>
        <taxon>Gnathifera</taxon>
        <taxon>Rotifera</taxon>
        <taxon>Eurotatoria</taxon>
        <taxon>Bdelloidea</taxon>
        <taxon>Philodinida</taxon>
        <taxon>Philodinidae</taxon>
        <taxon>Didymodactylos</taxon>
    </lineage>
</organism>
<sequence>VLQEISLMSLTSSTPDKFGILFADLIVKLKDMKSGLVYNELGTCDPKWPWPSILTSKGVVQYYKVGLDGIHLIVTPNAVLWSSYF</sequence>
<dbReference type="OrthoDB" id="10049949at2759"/>
<evidence type="ECO:0000313" key="4">
    <source>
        <dbReference type="EMBL" id="CAF4385863.1"/>
    </source>
</evidence>
<proteinExistence type="predicted"/>
<dbReference type="Proteomes" id="UP000681722">
    <property type="component" value="Unassembled WGS sequence"/>
</dbReference>